<accession>A0A2H3L378</accession>
<dbReference type="NCBIfam" id="NF038402">
    <property type="entry name" value="TroA_like"/>
    <property type="match status" value="1"/>
</dbReference>
<keyword evidence="2 3" id="KW-0732">Signal</keyword>
<comment type="caution">
    <text evidence="5">The sequence shown here is derived from an EMBL/GenBank/DDBJ whole genome shotgun (WGS) entry which is preliminary data.</text>
</comment>
<dbReference type="InterPro" id="IPR054828">
    <property type="entry name" value="Vit_B12_bind_prot"/>
</dbReference>
<dbReference type="EMBL" id="LYXE01000078">
    <property type="protein sequence ID" value="PDV99232.1"/>
    <property type="molecule type" value="Genomic_DNA"/>
</dbReference>
<dbReference type="InterPro" id="IPR002491">
    <property type="entry name" value="ABC_transptr_periplasmic_BD"/>
</dbReference>
<dbReference type="Gene3D" id="3.40.50.1980">
    <property type="entry name" value="Nitrogenase molybdenum iron protein domain"/>
    <property type="match status" value="2"/>
</dbReference>
<evidence type="ECO:0000256" key="1">
    <source>
        <dbReference type="ARBA" id="ARBA00008814"/>
    </source>
</evidence>
<comment type="similarity">
    <text evidence="1">Belongs to the bacterial solute-binding protein 8 family.</text>
</comment>
<dbReference type="PROSITE" id="PS50983">
    <property type="entry name" value="FE_B12_PBP"/>
    <property type="match status" value="1"/>
</dbReference>
<evidence type="ECO:0000313" key="5">
    <source>
        <dbReference type="EMBL" id="PDV99232.1"/>
    </source>
</evidence>
<feature type="chain" id="PRO_5013608244" evidence="3">
    <location>
        <begin position="23"/>
        <end position="358"/>
    </location>
</feature>
<dbReference type="OrthoDB" id="9787830at2"/>
<feature type="signal peptide" evidence="3">
    <location>
        <begin position="1"/>
        <end position="22"/>
    </location>
</feature>
<name>A0A2H3L378_9CHLR</name>
<sequence length="358" mass="37175">MFLFIRSLSLLTILLIALTACGASPAAQSPTAASTIAPPTAAPTMAPTDVPTVVPTTVPTVAAVPDAITVTDDLGRTVTLEVVPQRIVSLAPSVTELLFAVGAGPQVVGVTTFCNYPPEADSLPEIGGFSASSISLEVIVGLQPDLVIAGSARQQAVAEQLEQLGVPVVIFAPASFEAVYASILRVGALTGHNDEAEQVVASMQARIAAVLEAIPDDGGPTVYWEVIDDPMMTTGPNTFIGQMITLVGATNIFADTNEDYPTVSPETVFARDPQVILGPDSHGEFLTVAAISERPGWADLQAVRDGRVYTLDGNIVSRPGPRLADAVELLAATLYPELFGGTVPTGGWSSLHAARCHL</sequence>
<dbReference type="AlphaFoldDB" id="A0A2H3L378"/>
<dbReference type="PANTHER" id="PTHR30535:SF34">
    <property type="entry name" value="MOLYBDATE-BINDING PROTEIN MOLA"/>
    <property type="match status" value="1"/>
</dbReference>
<evidence type="ECO:0000256" key="2">
    <source>
        <dbReference type="ARBA" id="ARBA00022729"/>
    </source>
</evidence>
<organism evidence="5 6">
    <name type="scientific">Candidatus Chloroploca asiatica</name>
    <dbReference type="NCBI Taxonomy" id="1506545"/>
    <lineage>
        <taxon>Bacteria</taxon>
        <taxon>Bacillati</taxon>
        <taxon>Chloroflexota</taxon>
        <taxon>Chloroflexia</taxon>
        <taxon>Chloroflexales</taxon>
        <taxon>Chloroflexineae</taxon>
        <taxon>Oscillochloridaceae</taxon>
        <taxon>Candidatus Chloroploca</taxon>
    </lineage>
</organism>
<dbReference type="PANTHER" id="PTHR30535">
    <property type="entry name" value="VITAMIN B12-BINDING PROTEIN"/>
    <property type="match status" value="1"/>
</dbReference>
<gene>
    <name evidence="5" type="ORF">A9Q02_12770</name>
</gene>
<dbReference type="PROSITE" id="PS51257">
    <property type="entry name" value="PROKAR_LIPOPROTEIN"/>
    <property type="match status" value="1"/>
</dbReference>
<dbReference type="SUPFAM" id="SSF53807">
    <property type="entry name" value="Helical backbone' metal receptor"/>
    <property type="match status" value="1"/>
</dbReference>
<dbReference type="CDD" id="cd01143">
    <property type="entry name" value="YvrC"/>
    <property type="match status" value="1"/>
</dbReference>
<dbReference type="Pfam" id="PF01497">
    <property type="entry name" value="Peripla_BP_2"/>
    <property type="match status" value="1"/>
</dbReference>
<protein>
    <submittedName>
        <fullName evidence="5">Cobalamin-binding protein</fullName>
    </submittedName>
</protein>
<evidence type="ECO:0000313" key="6">
    <source>
        <dbReference type="Proteomes" id="UP000220922"/>
    </source>
</evidence>
<evidence type="ECO:0000259" key="4">
    <source>
        <dbReference type="PROSITE" id="PS50983"/>
    </source>
</evidence>
<evidence type="ECO:0000256" key="3">
    <source>
        <dbReference type="SAM" id="SignalP"/>
    </source>
</evidence>
<dbReference type="RefSeq" id="WP_097652063.1">
    <property type="nucleotide sequence ID" value="NZ_LYXE01000078.1"/>
</dbReference>
<dbReference type="Proteomes" id="UP000220922">
    <property type="component" value="Unassembled WGS sequence"/>
</dbReference>
<dbReference type="InterPro" id="IPR050902">
    <property type="entry name" value="ABC_Transporter_SBP"/>
</dbReference>
<reference evidence="5 6" key="1">
    <citation type="submission" date="2016-05" db="EMBL/GenBank/DDBJ databases">
        <authorList>
            <person name="Lavstsen T."/>
            <person name="Jespersen J.S."/>
        </authorList>
    </citation>
    <scope>NUCLEOTIDE SEQUENCE [LARGE SCALE GENOMIC DNA]</scope>
    <source>
        <strain evidence="5 6">B7-9</strain>
    </source>
</reference>
<feature type="domain" description="Fe/B12 periplasmic-binding" evidence="4">
    <location>
        <begin position="86"/>
        <end position="338"/>
    </location>
</feature>
<proteinExistence type="inferred from homology"/>
<dbReference type="GO" id="GO:0071281">
    <property type="term" value="P:cellular response to iron ion"/>
    <property type="evidence" value="ECO:0007669"/>
    <property type="project" value="TreeGrafter"/>
</dbReference>
<keyword evidence="6" id="KW-1185">Reference proteome</keyword>